<comment type="caution">
    <text evidence="1">The sequence shown here is derived from an EMBL/GenBank/DDBJ whole genome shotgun (WGS) entry which is preliminary data.</text>
</comment>
<dbReference type="RefSeq" id="WP_266152405.1">
    <property type="nucleotide sequence ID" value="NZ_CP064028.1"/>
</dbReference>
<name>A0ABV9BWI2_9GAMM</name>
<protein>
    <submittedName>
        <fullName evidence="1">Uncharacterized protein</fullName>
    </submittedName>
</protein>
<proteinExistence type="predicted"/>
<gene>
    <name evidence="1" type="ORF">ACFO5W_00025</name>
</gene>
<evidence type="ECO:0000313" key="1">
    <source>
        <dbReference type="EMBL" id="MFC4525013.1"/>
    </source>
</evidence>
<keyword evidence="2" id="KW-1185">Reference proteome</keyword>
<dbReference type="EMBL" id="JBHSGA010000001">
    <property type="protein sequence ID" value="MFC4525013.1"/>
    <property type="molecule type" value="Genomic_DNA"/>
</dbReference>
<organism evidence="1 2">
    <name type="scientific">Dyella halodurans</name>
    <dbReference type="NCBI Taxonomy" id="1920171"/>
    <lineage>
        <taxon>Bacteria</taxon>
        <taxon>Pseudomonadati</taxon>
        <taxon>Pseudomonadota</taxon>
        <taxon>Gammaproteobacteria</taxon>
        <taxon>Lysobacterales</taxon>
        <taxon>Rhodanobacteraceae</taxon>
        <taxon>Dyella</taxon>
    </lineage>
</organism>
<evidence type="ECO:0000313" key="2">
    <source>
        <dbReference type="Proteomes" id="UP001595961"/>
    </source>
</evidence>
<dbReference type="Proteomes" id="UP001595961">
    <property type="component" value="Unassembled WGS sequence"/>
</dbReference>
<sequence>MTLKAHLEIQAAVVPQPAVRAVLDRSGKRSVIYKSLQIHQADAANAGVRKIVVDH</sequence>
<reference evidence="2" key="1">
    <citation type="journal article" date="2019" name="Int. J. Syst. Evol. Microbiol.">
        <title>The Global Catalogue of Microorganisms (GCM) 10K type strain sequencing project: providing services to taxonomists for standard genome sequencing and annotation.</title>
        <authorList>
            <consortium name="The Broad Institute Genomics Platform"/>
            <consortium name="The Broad Institute Genome Sequencing Center for Infectious Disease"/>
            <person name="Wu L."/>
            <person name="Ma J."/>
        </authorList>
    </citation>
    <scope>NUCLEOTIDE SEQUENCE [LARGE SCALE GENOMIC DNA]</scope>
    <source>
        <strain evidence="2">CCM 4481</strain>
    </source>
</reference>
<accession>A0ABV9BWI2</accession>